<dbReference type="GO" id="GO:0005886">
    <property type="term" value="C:plasma membrane"/>
    <property type="evidence" value="ECO:0007669"/>
    <property type="project" value="UniProtKB-SubCell"/>
</dbReference>
<keyword evidence="6 7" id="KW-0472">Membrane</keyword>
<dbReference type="RefSeq" id="WP_125226768.1">
    <property type="nucleotide sequence ID" value="NZ_RQYT01000002.1"/>
</dbReference>
<dbReference type="InterPro" id="IPR050601">
    <property type="entry name" value="CPA3_antiporter_subunitC"/>
</dbReference>
<gene>
    <name evidence="8" type="ORF">EII35_01895</name>
</gene>
<dbReference type="AlphaFoldDB" id="A0A3P1WYL5"/>
<dbReference type="InterPro" id="IPR039428">
    <property type="entry name" value="NUOK/Mnh_C1-like"/>
</dbReference>
<feature type="transmembrane region" description="Helical" evidence="7">
    <location>
        <begin position="70"/>
        <end position="92"/>
    </location>
</feature>
<dbReference type="Proteomes" id="UP000280935">
    <property type="component" value="Unassembled WGS sequence"/>
</dbReference>
<comment type="similarity">
    <text evidence="2">Belongs to the CPA3 antiporters (TC 2.A.63) subunit C family.</text>
</comment>
<reference evidence="8 9" key="1">
    <citation type="submission" date="2018-11" db="EMBL/GenBank/DDBJ databases">
        <title>Genomes From Bacteria Associated with the Canine Oral Cavity: a Test Case for Automated Genome-Based Taxonomic Assignment.</title>
        <authorList>
            <person name="Coil D.A."/>
            <person name="Jospin G."/>
            <person name="Darling A.E."/>
            <person name="Wallis C."/>
            <person name="Davis I.J."/>
            <person name="Harris S."/>
            <person name="Eisen J.A."/>
            <person name="Holcombe L.J."/>
            <person name="O'Flynn C."/>
        </authorList>
    </citation>
    <scope>NUCLEOTIDE SEQUENCE [LARGE SCALE GENOMIC DNA]</scope>
    <source>
        <strain evidence="8 9">OH2822_COT-296</strain>
    </source>
</reference>
<proteinExistence type="inferred from homology"/>
<dbReference type="PANTHER" id="PTHR34583">
    <property type="entry name" value="ANTIPORTER SUBUNIT MNHC2-RELATED"/>
    <property type="match status" value="1"/>
</dbReference>
<comment type="subcellular location">
    <subcellularLocation>
        <location evidence="1">Cell membrane</location>
        <topology evidence="1">Multi-pass membrane protein</topology>
    </subcellularLocation>
</comment>
<evidence type="ECO:0000256" key="3">
    <source>
        <dbReference type="ARBA" id="ARBA00022475"/>
    </source>
</evidence>
<evidence type="ECO:0000256" key="1">
    <source>
        <dbReference type="ARBA" id="ARBA00004651"/>
    </source>
</evidence>
<comment type="caution">
    <text evidence="8">The sequence shown here is derived from an EMBL/GenBank/DDBJ whole genome shotgun (WGS) entry which is preliminary data.</text>
</comment>
<evidence type="ECO:0000256" key="4">
    <source>
        <dbReference type="ARBA" id="ARBA00022692"/>
    </source>
</evidence>
<dbReference type="PANTHER" id="PTHR34583:SF2">
    <property type="entry name" value="ANTIPORTER SUBUNIT MNHC2-RELATED"/>
    <property type="match status" value="1"/>
</dbReference>
<evidence type="ECO:0000256" key="2">
    <source>
        <dbReference type="ARBA" id="ARBA00010388"/>
    </source>
</evidence>
<keyword evidence="5 7" id="KW-1133">Transmembrane helix</keyword>
<name>A0A3P1WYL5_9ACTN</name>
<evidence type="ECO:0000313" key="9">
    <source>
        <dbReference type="Proteomes" id="UP000280935"/>
    </source>
</evidence>
<dbReference type="Pfam" id="PF00420">
    <property type="entry name" value="Oxidored_q2"/>
    <property type="match status" value="1"/>
</dbReference>
<dbReference type="Gene3D" id="1.10.287.3510">
    <property type="match status" value="1"/>
</dbReference>
<accession>A0A3P1WYL5</accession>
<evidence type="ECO:0000313" key="8">
    <source>
        <dbReference type="EMBL" id="RRD51176.1"/>
    </source>
</evidence>
<dbReference type="OrthoDB" id="9799219at2"/>
<sequence length="110" mass="11822">MILIATIFVLVTGGVYLLLQRSMVRAVFGLSLLSHAANFILLSTGVPGWRAEPITDGSDIRSFADPLPQAFVLTAIVITLAVTILMLAMAVIGRDDMLSRHPETGESRQA</sequence>
<organism evidence="8 9">
    <name type="scientific">Arachnia propionica</name>
    <dbReference type="NCBI Taxonomy" id="1750"/>
    <lineage>
        <taxon>Bacteria</taxon>
        <taxon>Bacillati</taxon>
        <taxon>Actinomycetota</taxon>
        <taxon>Actinomycetes</taxon>
        <taxon>Propionibacteriales</taxon>
        <taxon>Propionibacteriaceae</taxon>
        <taxon>Arachnia</taxon>
    </lineage>
</organism>
<evidence type="ECO:0000256" key="7">
    <source>
        <dbReference type="SAM" id="Phobius"/>
    </source>
</evidence>
<dbReference type="EMBL" id="RQYT01000002">
    <property type="protein sequence ID" value="RRD51176.1"/>
    <property type="molecule type" value="Genomic_DNA"/>
</dbReference>
<evidence type="ECO:0000256" key="5">
    <source>
        <dbReference type="ARBA" id="ARBA00022989"/>
    </source>
</evidence>
<keyword evidence="4 7" id="KW-0812">Transmembrane</keyword>
<protein>
    <submittedName>
        <fullName evidence="8">Na+/H+ antiporter subunit C</fullName>
    </submittedName>
</protein>
<evidence type="ECO:0000256" key="6">
    <source>
        <dbReference type="ARBA" id="ARBA00023136"/>
    </source>
</evidence>
<keyword evidence="3" id="KW-1003">Cell membrane</keyword>